<feature type="transmembrane region" description="Helical" evidence="1">
    <location>
        <begin position="528"/>
        <end position="550"/>
    </location>
</feature>
<dbReference type="Gene3D" id="3.30.70.1440">
    <property type="entry name" value="Multidrug efflux transporter AcrB pore domain"/>
    <property type="match status" value="1"/>
</dbReference>
<dbReference type="Gene3D" id="1.20.1640.10">
    <property type="entry name" value="Multidrug efflux transporter AcrB transmembrane domain"/>
    <property type="match status" value="2"/>
</dbReference>
<feature type="transmembrane region" description="Helical" evidence="1">
    <location>
        <begin position="434"/>
        <end position="454"/>
    </location>
</feature>
<dbReference type="PANTHER" id="PTHR32063">
    <property type="match status" value="1"/>
</dbReference>
<dbReference type="GO" id="GO:0005886">
    <property type="term" value="C:plasma membrane"/>
    <property type="evidence" value="ECO:0007669"/>
    <property type="project" value="TreeGrafter"/>
</dbReference>
<evidence type="ECO:0000313" key="2">
    <source>
        <dbReference type="EMBL" id="EAT14411.1"/>
    </source>
</evidence>
<dbReference type="Gene3D" id="3.30.2090.10">
    <property type="entry name" value="Multidrug efflux transporter AcrB TolC docking domain, DN and DC subdomains"/>
    <property type="match status" value="2"/>
</dbReference>
<dbReference type="SUPFAM" id="SSF82714">
    <property type="entry name" value="Multidrug efflux transporter AcrB TolC docking domain, DN and DC subdomains"/>
    <property type="match status" value="2"/>
</dbReference>
<feature type="transmembrane region" description="Helical" evidence="1">
    <location>
        <begin position="12"/>
        <end position="29"/>
    </location>
</feature>
<feature type="transmembrane region" description="Helical" evidence="1">
    <location>
        <begin position="336"/>
        <end position="356"/>
    </location>
</feature>
<feature type="transmembrane region" description="Helical" evidence="1">
    <location>
        <begin position="466"/>
        <end position="493"/>
    </location>
</feature>
<dbReference type="AlphaFoldDB" id="Q1JVZ4"/>
<dbReference type="Gene3D" id="3.30.70.1320">
    <property type="entry name" value="Multidrug efflux transporter AcrB pore domain like"/>
    <property type="match status" value="1"/>
</dbReference>
<comment type="caution">
    <text evidence="2">The sequence shown here is derived from an EMBL/GenBank/DDBJ whole genome shotgun (WGS) entry which is preliminary data.</text>
</comment>
<dbReference type="InterPro" id="IPR001036">
    <property type="entry name" value="Acrflvin-R"/>
</dbReference>
<keyword evidence="1" id="KW-0472">Membrane</keyword>
<feature type="transmembrane region" description="Helical" evidence="1">
    <location>
        <begin position="863"/>
        <end position="882"/>
    </location>
</feature>
<feature type="transmembrane region" description="Helical" evidence="1">
    <location>
        <begin position="920"/>
        <end position="941"/>
    </location>
</feature>
<feature type="transmembrane region" description="Helical" evidence="1">
    <location>
        <begin position="889"/>
        <end position="914"/>
    </location>
</feature>
<feature type="transmembrane region" description="Helical" evidence="1">
    <location>
        <begin position="363"/>
        <end position="383"/>
    </location>
</feature>
<name>Q1JVZ4_DESA6</name>
<dbReference type="OrthoDB" id="9807612at2"/>
<dbReference type="GO" id="GO:0042910">
    <property type="term" value="F:xenobiotic transmembrane transporter activity"/>
    <property type="evidence" value="ECO:0007669"/>
    <property type="project" value="TreeGrafter"/>
</dbReference>
<proteinExistence type="predicted"/>
<keyword evidence="3" id="KW-1185">Reference proteome</keyword>
<dbReference type="SUPFAM" id="SSF82693">
    <property type="entry name" value="Multidrug efflux transporter AcrB pore domain, PN1, PN2, PC1 and PC2 subdomains"/>
    <property type="match status" value="2"/>
</dbReference>
<dbReference type="Proteomes" id="UP000005695">
    <property type="component" value="Unassembled WGS sequence"/>
</dbReference>
<sequence>MSVLHYSIKKPVSVAVFVIMILMFGIIGLNKLPVQLTPDVELPEITVTTTWPGATPYDIEQEIIEDQEDALKGLQNLISLESSSYNNYGTISLVFKVGVDIDNALLRVANKLDEVGDYPENVDKPIIEAAGANSSPVIWLLLKTKQGNETPIDQYRTFYDNEVEQHLERIDGVGSLFVGGGTEKELQVVVDREKMARHNITISQVTHSLQQANENTSAGNLSIGKKDYRIRTVSRFQNETDPLDVVLVDDGIKRVYLRDVATTQEGFEKRTFAVQNNGKPCIVVGIRKEKGANVIDLVQRAHETIDELNAGLLADNGLTFDWVYDQTPYINTAISIVKQNALIGGLLAIVVLLVFLRSVSGTAITAIAIPVSVIGTFISLWVFHRNLNVVSLAGISFAIGMLVDSAIVVLENIDRHRQMGKKAFDAALDGASEVFGAVLASTATTVAVFLPVIFIEQEAGQLFRDIAIAITFAILLSMIVSLVVIPCLANLVYGRRPVIKQKTDRIGRFGQRFVDGIMRFSDLSLKSVATRIMTVTLLTLTAALLVWILLPKSEYLPQGNRNLIMNILIPPPGLSVEKRESIGQYVYKQVEPYVKEDWKDGIPQIKTTFFVATPDLNIMGSLSTHETEARGMMPLMTRVMNSIPDMIGVSLQAGIFESNIGEGRAVEVNITGTELPTLVNAGRTLYGAISQAIPQSQIRPVPSLEISYPEVSIVPDKKKLVANGLTETELGEYVDVLMDGRQIGDYMPDGTRKVDLVVKASDAEVRSPEDILNSTIVNRYGELIRVGDIARAEYEQGMTQIDHYERRRNITLQVTPSADIPLQQATETIEGLVAQLRKGGKLDGTQIFIGGNADKLVETREALQWNLLLALVITYLLMAVLFENFFYPLIIMFSVPLAAAGGFIGLKAVNLFVAPQGFDILTMLGFIILIGTVVNNAILIVHQSLNNVRFEGMKGIDAIRESVRTRIRPIFMSTTTSLFGLLPLVLSTGAGSELYRGIGSVLLGGLLVSTVFTLFVIPALLAFFIHRERAENAE</sequence>
<dbReference type="RefSeq" id="WP_006002791.1">
    <property type="nucleotide sequence ID" value="NZ_AAEW02000028.1"/>
</dbReference>
<dbReference type="PRINTS" id="PR00702">
    <property type="entry name" value="ACRIFLAVINRP"/>
</dbReference>
<organism evidence="2 3">
    <name type="scientific">Desulfuromonas acetoxidans (strain DSM 684 / 11070)</name>
    <dbReference type="NCBI Taxonomy" id="281689"/>
    <lineage>
        <taxon>Bacteria</taxon>
        <taxon>Pseudomonadati</taxon>
        <taxon>Thermodesulfobacteriota</taxon>
        <taxon>Desulfuromonadia</taxon>
        <taxon>Desulfuromonadales</taxon>
        <taxon>Desulfuromonadaceae</taxon>
        <taxon>Desulfuromonas</taxon>
    </lineage>
</organism>
<keyword evidence="1" id="KW-0812">Transmembrane</keyword>
<evidence type="ECO:0000313" key="3">
    <source>
        <dbReference type="Proteomes" id="UP000005695"/>
    </source>
</evidence>
<gene>
    <name evidence="2" type="ORF">Dace_0172</name>
</gene>
<feature type="transmembrane region" description="Helical" evidence="1">
    <location>
        <begin position="970"/>
        <end position="990"/>
    </location>
</feature>
<feature type="transmembrane region" description="Helical" evidence="1">
    <location>
        <begin position="1002"/>
        <end position="1025"/>
    </location>
</feature>
<dbReference type="Pfam" id="PF00873">
    <property type="entry name" value="ACR_tran"/>
    <property type="match status" value="1"/>
</dbReference>
<dbReference type="EMBL" id="AAEW02000028">
    <property type="protein sequence ID" value="EAT14411.1"/>
    <property type="molecule type" value="Genomic_DNA"/>
</dbReference>
<dbReference type="PANTHER" id="PTHR32063:SF0">
    <property type="entry name" value="SWARMING MOTILITY PROTEIN SWRC"/>
    <property type="match status" value="1"/>
</dbReference>
<feature type="transmembrane region" description="Helical" evidence="1">
    <location>
        <begin position="389"/>
        <end position="413"/>
    </location>
</feature>
<evidence type="ECO:0000256" key="1">
    <source>
        <dbReference type="SAM" id="Phobius"/>
    </source>
</evidence>
<accession>Q1JVZ4</accession>
<dbReference type="InterPro" id="IPR027463">
    <property type="entry name" value="AcrB_DN_DC_subdom"/>
</dbReference>
<reference evidence="2" key="1">
    <citation type="submission" date="2006-05" db="EMBL/GenBank/DDBJ databases">
        <title>Annotation of the draft genome assembly of Desulfuromonas acetoxidans DSM 684.</title>
        <authorList>
            <consortium name="US DOE Joint Genome Institute (JGI-ORNL)"/>
            <person name="Larimer F."/>
            <person name="Land M."/>
            <person name="Hauser L."/>
        </authorList>
    </citation>
    <scope>NUCLEOTIDE SEQUENCE [LARGE SCALE GENOMIC DNA]</scope>
    <source>
        <strain evidence="2">DSM 684</strain>
    </source>
</reference>
<keyword evidence="1" id="KW-1133">Transmembrane helix</keyword>
<protein>
    <submittedName>
        <fullName evidence="2">Acriflavin resistance protein</fullName>
    </submittedName>
</protein>
<dbReference type="Gene3D" id="3.30.70.1430">
    <property type="entry name" value="Multidrug efflux transporter AcrB pore domain"/>
    <property type="match status" value="2"/>
</dbReference>
<dbReference type="SUPFAM" id="SSF82866">
    <property type="entry name" value="Multidrug efflux transporter AcrB transmembrane domain"/>
    <property type="match status" value="2"/>
</dbReference>
<reference evidence="2" key="2">
    <citation type="submission" date="2006-05" db="EMBL/GenBank/DDBJ databases">
        <title>Sequencing of the draft genome and assembly of Desulfuromonas acetoxidans DSM 684.</title>
        <authorList>
            <consortium name="US DOE Joint Genome Institute (JGI-PGF)"/>
            <person name="Copeland A."/>
            <person name="Lucas S."/>
            <person name="Lapidus A."/>
            <person name="Barry K."/>
            <person name="Detter J.C."/>
            <person name="Glavina del Rio T."/>
            <person name="Hammon N."/>
            <person name="Israni S."/>
            <person name="Dalin E."/>
            <person name="Tice H."/>
            <person name="Bruce D."/>
            <person name="Pitluck S."/>
            <person name="Richardson P."/>
        </authorList>
    </citation>
    <scope>NUCLEOTIDE SEQUENCE [LARGE SCALE GENOMIC DNA]</scope>
    <source>
        <strain evidence="2">DSM 684</strain>
    </source>
</reference>